<evidence type="ECO:0000313" key="2">
    <source>
        <dbReference type="Proteomes" id="UP001595699"/>
    </source>
</evidence>
<accession>A0ABV7YDC9</accession>
<comment type="caution">
    <text evidence="1">The sequence shown here is derived from an EMBL/GenBank/DDBJ whole genome shotgun (WGS) entry which is preliminary data.</text>
</comment>
<gene>
    <name evidence="1" type="ORF">ACFOUW_14375</name>
</gene>
<sequence length="88" mass="9485">MSRLTIHSADGKHSATLDGDDVTHRLRSMTVDLQGGQQAMVLIEPLIVELDVDTDRARFHVPPDTADLLVSLGWTPPNSLGKTLGDPA</sequence>
<dbReference type="EMBL" id="JBHRZH010000012">
    <property type="protein sequence ID" value="MFC3762025.1"/>
    <property type="molecule type" value="Genomic_DNA"/>
</dbReference>
<reference evidence="2" key="1">
    <citation type="journal article" date="2019" name="Int. J. Syst. Evol. Microbiol.">
        <title>The Global Catalogue of Microorganisms (GCM) 10K type strain sequencing project: providing services to taxonomists for standard genome sequencing and annotation.</title>
        <authorList>
            <consortium name="The Broad Institute Genomics Platform"/>
            <consortium name="The Broad Institute Genome Sequencing Center for Infectious Disease"/>
            <person name="Wu L."/>
            <person name="Ma J."/>
        </authorList>
    </citation>
    <scope>NUCLEOTIDE SEQUENCE [LARGE SCALE GENOMIC DNA]</scope>
    <source>
        <strain evidence="2">CGMCC 4.7241</strain>
    </source>
</reference>
<name>A0ABV7YDC9_9ACTN</name>
<organism evidence="1 2">
    <name type="scientific">Tenggerimyces flavus</name>
    <dbReference type="NCBI Taxonomy" id="1708749"/>
    <lineage>
        <taxon>Bacteria</taxon>
        <taxon>Bacillati</taxon>
        <taxon>Actinomycetota</taxon>
        <taxon>Actinomycetes</taxon>
        <taxon>Propionibacteriales</taxon>
        <taxon>Nocardioidaceae</taxon>
        <taxon>Tenggerimyces</taxon>
    </lineage>
</organism>
<dbReference type="Proteomes" id="UP001595699">
    <property type="component" value="Unassembled WGS sequence"/>
</dbReference>
<keyword evidence="2" id="KW-1185">Reference proteome</keyword>
<evidence type="ECO:0000313" key="1">
    <source>
        <dbReference type="EMBL" id="MFC3762025.1"/>
    </source>
</evidence>
<proteinExistence type="predicted"/>
<dbReference type="RefSeq" id="WP_205120573.1">
    <property type="nucleotide sequence ID" value="NZ_JAFBCM010000001.1"/>
</dbReference>
<protein>
    <submittedName>
        <fullName evidence="1">Uncharacterized protein</fullName>
    </submittedName>
</protein>